<feature type="transmembrane region" description="Helical" evidence="1">
    <location>
        <begin position="101"/>
        <end position="123"/>
    </location>
</feature>
<keyword evidence="1" id="KW-0812">Transmembrane</keyword>
<protein>
    <submittedName>
        <fullName evidence="3">Uncharacterized membrane protein YeiB</fullName>
    </submittedName>
</protein>
<dbReference type="RefSeq" id="WP_088990283.1">
    <property type="nucleotide sequence ID" value="NZ_LT607409.1"/>
</dbReference>
<sequence length="358" mass="38364">MLFPLTRLTSRLGPYVPALAVLIEYRGLPLYALLLGFGMYVLLRRADSPQRRAAVVRRNLSLILLGALHGMLVFSGDILAVYGILLYVLVWATRKPRRLRLATWASGVLFLLQTLVLPFTLLLTAGDEATASVLADSASVALGARWTEWLLYVLSTPFLSSGLLFPMLVGYRSAAVVLRDRSAGDRPTSRSFPLVVVLLVGSFTLCLPYAAVLAEHWGDIRAVAAHPWHLVAAQIGGLLGALACWWAIAEKWTGLRASSGVRILATLGQRSLTLYLLHSIVFLLLLTPPFGGLATAGSLPILALVVVLGWVGAGLALSSRRLAGIPMAEELLRDMAAGPVTGSDEQAAGAAERVKEAI</sequence>
<organism evidence="3 4">
    <name type="scientific">Micromonospora chokoriensis</name>
    <dbReference type="NCBI Taxonomy" id="356851"/>
    <lineage>
        <taxon>Bacteria</taxon>
        <taxon>Bacillati</taxon>
        <taxon>Actinomycetota</taxon>
        <taxon>Actinomycetes</taxon>
        <taxon>Micromonosporales</taxon>
        <taxon>Micromonosporaceae</taxon>
        <taxon>Micromonospora</taxon>
    </lineage>
</organism>
<proteinExistence type="predicted"/>
<dbReference type="PANTHER" id="PTHR30590:SF2">
    <property type="entry name" value="INNER MEMBRANE PROTEIN"/>
    <property type="match status" value="1"/>
</dbReference>
<feature type="transmembrane region" description="Helical" evidence="1">
    <location>
        <begin position="62"/>
        <end position="89"/>
    </location>
</feature>
<feature type="transmembrane region" description="Helical" evidence="1">
    <location>
        <begin position="192"/>
        <end position="211"/>
    </location>
</feature>
<accession>A0A1C4YTR4</accession>
<feature type="transmembrane region" description="Helical" evidence="1">
    <location>
        <begin position="297"/>
        <end position="317"/>
    </location>
</feature>
<evidence type="ECO:0000259" key="2">
    <source>
        <dbReference type="Pfam" id="PF04235"/>
    </source>
</evidence>
<dbReference type="PANTHER" id="PTHR30590">
    <property type="entry name" value="INNER MEMBRANE PROTEIN"/>
    <property type="match status" value="1"/>
</dbReference>
<evidence type="ECO:0000256" key="1">
    <source>
        <dbReference type="SAM" id="Phobius"/>
    </source>
</evidence>
<dbReference type="EMBL" id="LT607409">
    <property type="protein sequence ID" value="SCF24098.1"/>
    <property type="molecule type" value="Genomic_DNA"/>
</dbReference>
<feature type="transmembrane region" description="Helical" evidence="1">
    <location>
        <begin position="12"/>
        <end position="42"/>
    </location>
</feature>
<dbReference type="InterPro" id="IPR052529">
    <property type="entry name" value="Bact_Transport_Assoc"/>
</dbReference>
<gene>
    <name evidence="3" type="ORF">GA0070612_5226</name>
</gene>
<keyword evidence="4" id="KW-1185">Reference proteome</keyword>
<dbReference type="AlphaFoldDB" id="A0A1C4YTR4"/>
<dbReference type="InterPro" id="IPR007349">
    <property type="entry name" value="DUF418"/>
</dbReference>
<feature type="transmembrane region" description="Helical" evidence="1">
    <location>
        <begin position="231"/>
        <end position="249"/>
    </location>
</feature>
<evidence type="ECO:0000313" key="3">
    <source>
        <dbReference type="EMBL" id="SCF24098.1"/>
    </source>
</evidence>
<dbReference type="Proteomes" id="UP000198224">
    <property type="component" value="Chromosome I"/>
</dbReference>
<reference evidence="4" key="1">
    <citation type="submission" date="2016-06" db="EMBL/GenBank/DDBJ databases">
        <authorList>
            <person name="Varghese N."/>
            <person name="Submissions Spin"/>
        </authorList>
    </citation>
    <scope>NUCLEOTIDE SEQUENCE [LARGE SCALE GENOMIC DNA]</scope>
    <source>
        <strain evidence="4">DSM 45160</strain>
    </source>
</reference>
<feature type="transmembrane region" description="Helical" evidence="1">
    <location>
        <begin position="272"/>
        <end position="291"/>
    </location>
</feature>
<feature type="transmembrane region" description="Helical" evidence="1">
    <location>
        <begin position="149"/>
        <end position="171"/>
    </location>
</feature>
<name>A0A1C4YTR4_9ACTN</name>
<keyword evidence="1" id="KW-0472">Membrane</keyword>
<dbReference type="Pfam" id="PF04235">
    <property type="entry name" value="DUF418"/>
    <property type="match status" value="1"/>
</dbReference>
<keyword evidence="1" id="KW-1133">Transmembrane helix</keyword>
<feature type="domain" description="DUF418" evidence="2">
    <location>
        <begin position="195"/>
        <end position="311"/>
    </location>
</feature>
<evidence type="ECO:0000313" key="4">
    <source>
        <dbReference type="Proteomes" id="UP000198224"/>
    </source>
</evidence>